<dbReference type="OrthoDB" id="5419060at2"/>
<dbReference type="GO" id="GO:0004888">
    <property type="term" value="F:transmembrane signaling receptor activity"/>
    <property type="evidence" value="ECO:0007669"/>
    <property type="project" value="InterPro"/>
</dbReference>
<keyword evidence="6" id="KW-0472">Membrane</keyword>
<dbReference type="KEGG" id="dalk:DSCA_36250"/>
<keyword evidence="2" id="KW-1003">Cell membrane</keyword>
<dbReference type="PRINTS" id="PR00260">
    <property type="entry name" value="CHEMTRNSDUCR"/>
</dbReference>
<feature type="transmembrane region" description="Helical" evidence="6">
    <location>
        <begin position="189"/>
        <end position="208"/>
    </location>
</feature>
<dbReference type="SUPFAM" id="SSF58104">
    <property type="entry name" value="Methyl-accepting chemotaxis protein (MCP) signaling domain"/>
    <property type="match status" value="1"/>
</dbReference>
<evidence type="ECO:0000256" key="5">
    <source>
        <dbReference type="PROSITE-ProRule" id="PRU00284"/>
    </source>
</evidence>
<keyword evidence="11" id="KW-1185">Reference proteome</keyword>
<evidence type="ECO:0000313" key="10">
    <source>
        <dbReference type="EMBL" id="BBO69695.1"/>
    </source>
</evidence>
<dbReference type="Gene3D" id="1.10.287.950">
    <property type="entry name" value="Methyl-accepting chemotaxis protein"/>
    <property type="match status" value="1"/>
</dbReference>
<dbReference type="CDD" id="cd06225">
    <property type="entry name" value="HAMP"/>
    <property type="match status" value="1"/>
</dbReference>
<dbReference type="InterPro" id="IPR004089">
    <property type="entry name" value="MCPsignal_dom"/>
</dbReference>
<proteinExistence type="inferred from homology"/>
<evidence type="ECO:0000256" key="6">
    <source>
        <dbReference type="SAM" id="Phobius"/>
    </source>
</evidence>
<organism evidence="10 11">
    <name type="scientific">Desulfosarcina alkanivorans</name>
    <dbReference type="NCBI Taxonomy" id="571177"/>
    <lineage>
        <taxon>Bacteria</taxon>
        <taxon>Pseudomonadati</taxon>
        <taxon>Thermodesulfobacteriota</taxon>
        <taxon>Desulfobacteria</taxon>
        <taxon>Desulfobacterales</taxon>
        <taxon>Desulfosarcinaceae</taxon>
        <taxon>Desulfosarcina</taxon>
    </lineage>
</organism>
<dbReference type="RefSeq" id="WP_155317710.1">
    <property type="nucleotide sequence ID" value="NZ_AP021874.1"/>
</dbReference>
<evidence type="ECO:0000259" key="9">
    <source>
        <dbReference type="PROSITE" id="PS50885"/>
    </source>
</evidence>
<evidence type="ECO:0000313" key="11">
    <source>
        <dbReference type="Proteomes" id="UP000427906"/>
    </source>
</evidence>
<dbReference type="Pfam" id="PF00672">
    <property type="entry name" value="HAMP"/>
    <property type="match status" value="1"/>
</dbReference>
<evidence type="ECO:0000256" key="3">
    <source>
        <dbReference type="ARBA" id="ARBA00023224"/>
    </source>
</evidence>
<evidence type="ECO:0008006" key="12">
    <source>
        <dbReference type="Google" id="ProtNLM"/>
    </source>
</evidence>
<evidence type="ECO:0000259" key="8">
    <source>
        <dbReference type="PROSITE" id="PS50192"/>
    </source>
</evidence>
<keyword evidence="3 5" id="KW-0807">Transducer</keyword>
<dbReference type="Proteomes" id="UP000427906">
    <property type="component" value="Chromosome"/>
</dbReference>
<comment type="subcellular location">
    <subcellularLocation>
        <location evidence="1">Cell inner membrane</location>
        <topology evidence="1">Multi-pass membrane protein</topology>
    </subcellularLocation>
</comment>
<keyword evidence="2" id="KW-0997">Cell inner membrane</keyword>
<gene>
    <name evidence="10" type="ORF">DSCA_36250</name>
</gene>
<protein>
    <recommendedName>
        <fullName evidence="12">Methyl-accepting chemotaxis protein</fullName>
    </recommendedName>
</protein>
<dbReference type="PROSITE" id="PS50885">
    <property type="entry name" value="HAMP"/>
    <property type="match status" value="1"/>
</dbReference>
<dbReference type="SMART" id="SM00304">
    <property type="entry name" value="HAMP"/>
    <property type="match status" value="1"/>
</dbReference>
<dbReference type="AlphaFoldDB" id="A0A5K7YMU0"/>
<dbReference type="PANTHER" id="PTHR32089:SF112">
    <property type="entry name" value="LYSOZYME-LIKE PROTEIN-RELATED"/>
    <property type="match status" value="1"/>
</dbReference>
<dbReference type="GO" id="GO:0005886">
    <property type="term" value="C:plasma membrane"/>
    <property type="evidence" value="ECO:0007669"/>
    <property type="project" value="UniProtKB-SubCell"/>
</dbReference>
<dbReference type="GO" id="GO:0007165">
    <property type="term" value="P:signal transduction"/>
    <property type="evidence" value="ECO:0007669"/>
    <property type="project" value="UniProtKB-KW"/>
</dbReference>
<feature type="domain" description="T-SNARE coiled-coil homology" evidence="8">
    <location>
        <begin position="452"/>
        <end position="504"/>
    </location>
</feature>
<dbReference type="PROSITE" id="PS50111">
    <property type="entry name" value="CHEMOTAXIS_TRANSDUC_2"/>
    <property type="match status" value="1"/>
</dbReference>
<dbReference type="InterPro" id="IPR000727">
    <property type="entry name" value="T_SNARE_dom"/>
</dbReference>
<accession>A0A5K7YMU0</accession>
<keyword evidence="6" id="KW-0812">Transmembrane</keyword>
<dbReference type="PROSITE" id="PS50192">
    <property type="entry name" value="T_SNARE"/>
    <property type="match status" value="1"/>
</dbReference>
<evidence type="ECO:0000256" key="4">
    <source>
        <dbReference type="ARBA" id="ARBA00029447"/>
    </source>
</evidence>
<dbReference type="PANTHER" id="PTHR32089">
    <property type="entry name" value="METHYL-ACCEPTING CHEMOTAXIS PROTEIN MCPB"/>
    <property type="match status" value="1"/>
</dbReference>
<evidence type="ECO:0000256" key="2">
    <source>
        <dbReference type="ARBA" id="ARBA00022519"/>
    </source>
</evidence>
<dbReference type="Gene3D" id="1.10.8.500">
    <property type="entry name" value="HAMP domain in histidine kinase"/>
    <property type="match status" value="1"/>
</dbReference>
<dbReference type="GO" id="GO:0006935">
    <property type="term" value="P:chemotaxis"/>
    <property type="evidence" value="ECO:0007669"/>
    <property type="project" value="InterPro"/>
</dbReference>
<feature type="domain" description="Methyl-accepting transducer" evidence="7">
    <location>
        <begin position="290"/>
        <end position="519"/>
    </location>
</feature>
<dbReference type="InterPro" id="IPR004090">
    <property type="entry name" value="Chemotax_Me-accpt_rcpt"/>
</dbReference>
<feature type="domain" description="HAMP" evidence="9">
    <location>
        <begin position="210"/>
        <end position="264"/>
    </location>
</feature>
<evidence type="ECO:0000259" key="7">
    <source>
        <dbReference type="PROSITE" id="PS50111"/>
    </source>
</evidence>
<evidence type="ECO:0000256" key="1">
    <source>
        <dbReference type="ARBA" id="ARBA00004429"/>
    </source>
</evidence>
<dbReference type="SMART" id="SM00283">
    <property type="entry name" value="MA"/>
    <property type="match status" value="1"/>
</dbReference>
<name>A0A5K7YMU0_9BACT</name>
<dbReference type="EMBL" id="AP021874">
    <property type="protein sequence ID" value="BBO69695.1"/>
    <property type="molecule type" value="Genomic_DNA"/>
</dbReference>
<keyword evidence="6" id="KW-1133">Transmembrane helix</keyword>
<dbReference type="Pfam" id="PF00015">
    <property type="entry name" value="MCPsignal"/>
    <property type="match status" value="1"/>
</dbReference>
<dbReference type="InterPro" id="IPR003660">
    <property type="entry name" value="HAMP_dom"/>
</dbReference>
<comment type="similarity">
    <text evidence="4">Belongs to the methyl-accepting chemotaxis (MCP) protein family.</text>
</comment>
<feature type="transmembrane region" description="Helical" evidence="6">
    <location>
        <begin position="12"/>
        <end position="31"/>
    </location>
</feature>
<reference evidence="10 11" key="1">
    <citation type="submission" date="2019-11" db="EMBL/GenBank/DDBJ databases">
        <title>Comparative genomics of hydrocarbon-degrading Desulfosarcina strains.</title>
        <authorList>
            <person name="Watanabe M."/>
            <person name="Kojima H."/>
            <person name="Fukui M."/>
        </authorList>
    </citation>
    <scope>NUCLEOTIDE SEQUENCE [LARGE SCALE GENOMIC DNA]</scope>
    <source>
        <strain evidence="10 11">PL12</strain>
    </source>
</reference>
<sequence length="559" mass="60196">MWNSLTLGKKIWLGLSLLVLGYFGTMIFGFIDDKASEKQLNIISEYIFPSSKLSQEALAAFNEQVKLYKDAVMIGDDSIIGDAREKSLKVQKAINTIISLDGGSNEQKEELMAYVEKLKKFTQLADTVYTAMSLSSETTDEMENDIAYLAELTDILRKDLSSVMNSFSEDIKKALTLIKHSAKKQQKRNSVIFICVLFSSVILVYLIISRSISRPLRNTIAMLKDLAEGEGNLTTRLENNSRDEVGELAKWFNSFMEKLQGIINNVASNAQSLDSSSSELSELASRMVDSAKQTASQAETVSAGAIELSTNSDSVADSMDRAAANVGMVTSATDQMAATINEIAQNTEKASTITAGAVSRAEEASEQVAELGNSANAISKVVETVTDISEQVNLLALNATIEAARAGEAGKGFAVVANEIKELAKQTADATCEIESRIEGIQTNTKYTITGINGISKVVTDINEIVTGIATAVEEQSLTTSEIAENVTQVSRGIGTVNDNVSQSSLAAKEIAREISKVNQAAGDMNSSSRQVSDRAIQLSGLAEELNALVGRFKFRSVT</sequence>